<evidence type="ECO:0000256" key="1">
    <source>
        <dbReference type="SAM" id="Phobius"/>
    </source>
</evidence>
<protein>
    <submittedName>
        <fullName evidence="2">Uncharacterized protein</fullName>
    </submittedName>
</protein>
<proteinExistence type="predicted"/>
<sequence length="38" mass="3893">MNGLGNEIAKAARRAVIYGAVTLVMIAIAAFALGRCSV</sequence>
<accession>A0ABY0MW08</accession>
<keyword evidence="3" id="KW-1185">Reference proteome</keyword>
<keyword evidence="1" id="KW-1133">Transmembrane helix</keyword>
<keyword evidence="1" id="KW-0472">Membrane</keyword>
<name>A0ABY0MW08_9PSED</name>
<evidence type="ECO:0000313" key="3">
    <source>
        <dbReference type="Proteomes" id="UP000182858"/>
    </source>
</evidence>
<dbReference type="EMBL" id="LT629689">
    <property type="protein sequence ID" value="SDE61371.1"/>
    <property type="molecule type" value="Genomic_DNA"/>
</dbReference>
<reference evidence="2 3" key="1">
    <citation type="submission" date="2016-10" db="EMBL/GenBank/DDBJ databases">
        <authorList>
            <person name="Varghese N."/>
            <person name="Submissions S."/>
        </authorList>
    </citation>
    <scope>NUCLEOTIDE SEQUENCE [LARGE SCALE GENOMIC DNA]</scope>
    <source>
        <strain evidence="2 3">DSM 17835</strain>
    </source>
</reference>
<organism evidence="2 3">
    <name type="scientific">Pseudomonas extremaustralis</name>
    <dbReference type="NCBI Taxonomy" id="359110"/>
    <lineage>
        <taxon>Bacteria</taxon>
        <taxon>Pseudomonadati</taxon>
        <taxon>Pseudomonadota</taxon>
        <taxon>Gammaproteobacteria</taxon>
        <taxon>Pseudomonadales</taxon>
        <taxon>Pseudomonadaceae</taxon>
        <taxon>Pseudomonas</taxon>
    </lineage>
</organism>
<keyword evidence="1" id="KW-0812">Transmembrane</keyword>
<evidence type="ECO:0000313" key="2">
    <source>
        <dbReference type="EMBL" id="SDE61371.1"/>
    </source>
</evidence>
<gene>
    <name evidence="2" type="ORF">SAMN05216591_0379</name>
</gene>
<feature type="transmembrane region" description="Helical" evidence="1">
    <location>
        <begin position="15"/>
        <end position="34"/>
    </location>
</feature>
<dbReference type="Proteomes" id="UP000182858">
    <property type="component" value="Chromosome I"/>
</dbReference>